<dbReference type="Proteomes" id="UP000217311">
    <property type="component" value="Chromosome"/>
</dbReference>
<evidence type="ECO:0000256" key="1">
    <source>
        <dbReference type="ARBA" id="ARBA00004141"/>
    </source>
</evidence>
<dbReference type="Gene3D" id="1.20.1280.290">
    <property type="match status" value="1"/>
</dbReference>
<evidence type="ECO:0000256" key="4">
    <source>
        <dbReference type="ARBA" id="ARBA00023136"/>
    </source>
</evidence>
<feature type="transmembrane region" description="Helical" evidence="5">
    <location>
        <begin position="62"/>
        <end position="82"/>
    </location>
</feature>
<reference evidence="7" key="1">
    <citation type="submission" date="2017-09" db="EMBL/GenBank/DDBJ databases">
        <title>Genome evolution observed in wild isolates of Caulobacter crescentus.</title>
        <authorList>
            <person name="Ely B."/>
            <person name="Wilson K."/>
            <person name="Scott D."/>
        </authorList>
    </citation>
    <scope>NUCLEOTIDE SEQUENCE [LARGE SCALE GENOMIC DNA]</scope>
    <source>
        <strain evidence="7">CB13b1a</strain>
    </source>
</reference>
<evidence type="ECO:0000256" key="3">
    <source>
        <dbReference type="ARBA" id="ARBA00022989"/>
    </source>
</evidence>
<protein>
    <recommendedName>
        <fullName evidence="8">MtN3 and saliva related transmembrane protein</fullName>
    </recommendedName>
</protein>
<feature type="transmembrane region" description="Helical" evidence="5">
    <location>
        <begin position="38"/>
        <end position="56"/>
    </location>
</feature>
<evidence type="ECO:0008006" key="8">
    <source>
        <dbReference type="Google" id="ProtNLM"/>
    </source>
</evidence>
<dbReference type="AlphaFoldDB" id="A0A290MMW9"/>
<dbReference type="Pfam" id="PF04193">
    <property type="entry name" value="PQ-loop"/>
    <property type="match status" value="1"/>
</dbReference>
<dbReference type="InterPro" id="IPR047662">
    <property type="entry name" value="SemiSWEET"/>
</dbReference>
<dbReference type="EMBL" id="CP023315">
    <property type="protein sequence ID" value="ATC33351.1"/>
    <property type="molecule type" value="Genomic_DNA"/>
</dbReference>
<comment type="subcellular location">
    <subcellularLocation>
        <location evidence="1">Membrane</location>
        <topology evidence="1">Multi-pass membrane protein</topology>
    </subcellularLocation>
</comment>
<dbReference type="NCBIfam" id="NF037968">
    <property type="entry name" value="SemiSWEET_2"/>
    <property type="match status" value="1"/>
</dbReference>
<keyword evidence="3 5" id="KW-1133">Transmembrane helix</keyword>
<evidence type="ECO:0000313" key="7">
    <source>
        <dbReference type="Proteomes" id="UP000217311"/>
    </source>
</evidence>
<dbReference type="InterPro" id="IPR006603">
    <property type="entry name" value="PQ-loop_rpt"/>
</dbReference>
<evidence type="ECO:0000313" key="6">
    <source>
        <dbReference type="EMBL" id="ATC33351.1"/>
    </source>
</evidence>
<sequence length="89" mass="9689">MSGPPLAVLVGTLAALLSIGSFAPQILKTWRERDASAVSLRMYVVTVAGFGCWLTYGFMIRAWPVIVSNLACLLMAGTMLALKLRFRRA</sequence>
<accession>A0A290MMW9</accession>
<feature type="transmembrane region" description="Helical" evidence="5">
    <location>
        <begin position="6"/>
        <end position="26"/>
    </location>
</feature>
<dbReference type="GO" id="GO:0051119">
    <property type="term" value="F:sugar transmembrane transporter activity"/>
    <property type="evidence" value="ECO:0007669"/>
    <property type="project" value="InterPro"/>
</dbReference>
<evidence type="ECO:0000256" key="2">
    <source>
        <dbReference type="ARBA" id="ARBA00022692"/>
    </source>
</evidence>
<proteinExistence type="predicted"/>
<dbReference type="GO" id="GO:0016020">
    <property type="term" value="C:membrane"/>
    <property type="evidence" value="ECO:0007669"/>
    <property type="project" value="UniProtKB-SubCell"/>
</dbReference>
<keyword evidence="4 5" id="KW-0472">Membrane</keyword>
<evidence type="ECO:0000256" key="5">
    <source>
        <dbReference type="SAM" id="Phobius"/>
    </source>
</evidence>
<gene>
    <name evidence="6" type="ORF">CA606_13975</name>
</gene>
<organism evidence="6 7">
    <name type="scientific">Caulobacter vibrioides</name>
    <name type="common">Caulobacter crescentus</name>
    <dbReference type="NCBI Taxonomy" id="155892"/>
    <lineage>
        <taxon>Bacteria</taxon>
        <taxon>Pseudomonadati</taxon>
        <taxon>Pseudomonadota</taxon>
        <taxon>Alphaproteobacteria</taxon>
        <taxon>Caulobacterales</taxon>
        <taxon>Caulobacteraceae</taxon>
        <taxon>Caulobacter</taxon>
    </lineage>
</organism>
<dbReference type="RefSeq" id="WP_096052730.1">
    <property type="nucleotide sequence ID" value="NZ_CP023315.3"/>
</dbReference>
<keyword evidence="2 5" id="KW-0812">Transmembrane</keyword>
<name>A0A290MMW9_CAUVI</name>